<dbReference type="AlphaFoldDB" id="A0AAV4AG32"/>
<proteinExistence type="predicted"/>
<accession>A0AAV4AG32</accession>
<name>A0AAV4AG32_9GAST</name>
<reference evidence="2 3" key="1">
    <citation type="journal article" date="2021" name="Elife">
        <title>Chloroplast acquisition without the gene transfer in kleptoplastic sea slugs, Plakobranchus ocellatus.</title>
        <authorList>
            <person name="Maeda T."/>
            <person name="Takahashi S."/>
            <person name="Yoshida T."/>
            <person name="Shimamura S."/>
            <person name="Takaki Y."/>
            <person name="Nagai Y."/>
            <person name="Toyoda A."/>
            <person name="Suzuki Y."/>
            <person name="Arimoto A."/>
            <person name="Ishii H."/>
            <person name="Satoh N."/>
            <person name="Nishiyama T."/>
            <person name="Hasebe M."/>
            <person name="Maruyama T."/>
            <person name="Minagawa J."/>
            <person name="Obokata J."/>
            <person name="Shigenobu S."/>
        </authorList>
    </citation>
    <scope>NUCLEOTIDE SEQUENCE [LARGE SCALE GENOMIC DNA]</scope>
</reference>
<evidence type="ECO:0000313" key="3">
    <source>
        <dbReference type="Proteomes" id="UP000735302"/>
    </source>
</evidence>
<keyword evidence="3" id="KW-1185">Reference proteome</keyword>
<comment type="caution">
    <text evidence="2">The sequence shown here is derived from an EMBL/GenBank/DDBJ whole genome shotgun (WGS) entry which is preliminary data.</text>
</comment>
<feature type="coiled-coil region" evidence="1">
    <location>
        <begin position="18"/>
        <end position="52"/>
    </location>
</feature>
<dbReference type="Proteomes" id="UP000735302">
    <property type="component" value="Unassembled WGS sequence"/>
</dbReference>
<organism evidence="2 3">
    <name type="scientific">Plakobranchus ocellatus</name>
    <dbReference type="NCBI Taxonomy" id="259542"/>
    <lineage>
        <taxon>Eukaryota</taxon>
        <taxon>Metazoa</taxon>
        <taxon>Spiralia</taxon>
        <taxon>Lophotrochozoa</taxon>
        <taxon>Mollusca</taxon>
        <taxon>Gastropoda</taxon>
        <taxon>Heterobranchia</taxon>
        <taxon>Euthyneura</taxon>
        <taxon>Panpulmonata</taxon>
        <taxon>Sacoglossa</taxon>
        <taxon>Placobranchoidea</taxon>
        <taxon>Plakobranchidae</taxon>
        <taxon>Plakobranchus</taxon>
    </lineage>
</organism>
<evidence type="ECO:0000313" key="2">
    <source>
        <dbReference type="EMBL" id="GFO05862.1"/>
    </source>
</evidence>
<sequence length="92" mass="10403">MGIHRIFPELWIFVVFKVDKQGNAARKAQRTNDELQTQVDSLQVQVNHLQTRLRSTTKLGPVVSTSRSTSLKSLTLDDTTDLADSENDFDDI</sequence>
<evidence type="ECO:0000256" key="1">
    <source>
        <dbReference type="SAM" id="Coils"/>
    </source>
</evidence>
<keyword evidence="1" id="KW-0175">Coiled coil</keyword>
<dbReference type="EMBL" id="BLXT01003754">
    <property type="protein sequence ID" value="GFO05862.1"/>
    <property type="molecule type" value="Genomic_DNA"/>
</dbReference>
<gene>
    <name evidence="2" type="ORF">PoB_003236700</name>
</gene>
<protein>
    <submittedName>
        <fullName evidence="2">Coiled-coil domain-containing protein 102a</fullName>
    </submittedName>
</protein>